<sequence length="113" mass="12584">MHPAPNTAKYLSYDQHGKIVPRRILALWGVVRKDQMGRREAWANLGACHLGSYLWGLAELRLWEQPQQCEREGPKENNGRGQEGGVTLPTGALARNETDEMVVGPRLGSPSDH</sequence>
<accession>A0A135SPK0</accession>
<gene>
    <name evidence="2" type="ORF">CNYM01_08803</name>
</gene>
<keyword evidence="3" id="KW-1185">Reference proteome</keyword>
<dbReference type="AlphaFoldDB" id="A0A135SPK0"/>
<dbReference type="Proteomes" id="UP000070054">
    <property type="component" value="Unassembled WGS sequence"/>
</dbReference>
<reference evidence="2 3" key="1">
    <citation type="submission" date="2014-02" db="EMBL/GenBank/DDBJ databases">
        <title>The genome sequence of Colletotrichum nymphaeae SA-01.</title>
        <authorList>
            <person name="Baroncelli R."/>
            <person name="Thon M.R."/>
        </authorList>
    </citation>
    <scope>NUCLEOTIDE SEQUENCE [LARGE SCALE GENOMIC DNA]</scope>
    <source>
        <strain evidence="2 3">SA-01</strain>
    </source>
</reference>
<evidence type="ECO:0000256" key="1">
    <source>
        <dbReference type="SAM" id="MobiDB-lite"/>
    </source>
</evidence>
<evidence type="ECO:0000313" key="2">
    <source>
        <dbReference type="EMBL" id="KXH37860.1"/>
    </source>
</evidence>
<dbReference type="EMBL" id="JEMN01001420">
    <property type="protein sequence ID" value="KXH37860.1"/>
    <property type="molecule type" value="Genomic_DNA"/>
</dbReference>
<comment type="caution">
    <text evidence="2">The sequence shown here is derived from an EMBL/GenBank/DDBJ whole genome shotgun (WGS) entry which is preliminary data.</text>
</comment>
<organism evidence="2 3">
    <name type="scientific">Colletotrichum nymphaeae SA-01</name>
    <dbReference type="NCBI Taxonomy" id="1460502"/>
    <lineage>
        <taxon>Eukaryota</taxon>
        <taxon>Fungi</taxon>
        <taxon>Dikarya</taxon>
        <taxon>Ascomycota</taxon>
        <taxon>Pezizomycotina</taxon>
        <taxon>Sordariomycetes</taxon>
        <taxon>Hypocreomycetidae</taxon>
        <taxon>Glomerellales</taxon>
        <taxon>Glomerellaceae</taxon>
        <taxon>Colletotrichum</taxon>
        <taxon>Colletotrichum acutatum species complex</taxon>
    </lineage>
</organism>
<feature type="region of interest" description="Disordered" evidence="1">
    <location>
        <begin position="68"/>
        <end position="113"/>
    </location>
</feature>
<evidence type="ECO:0000313" key="3">
    <source>
        <dbReference type="Proteomes" id="UP000070054"/>
    </source>
</evidence>
<name>A0A135SPK0_9PEZI</name>
<protein>
    <submittedName>
        <fullName evidence="2">Uncharacterized protein</fullName>
    </submittedName>
</protein>
<feature type="compositionally biased region" description="Basic and acidic residues" evidence="1">
    <location>
        <begin position="69"/>
        <end position="78"/>
    </location>
</feature>
<proteinExistence type="predicted"/>